<keyword evidence="1" id="KW-0802">TPR repeat</keyword>
<dbReference type="PROSITE" id="PS51257">
    <property type="entry name" value="PROKAR_LIPOPROTEIN"/>
    <property type="match status" value="1"/>
</dbReference>
<dbReference type="OrthoDB" id="6260771at2"/>
<dbReference type="EMBL" id="JRWP01000005">
    <property type="protein sequence ID" value="KGY09499.1"/>
    <property type="molecule type" value="Genomic_DNA"/>
</dbReference>
<dbReference type="AlphaFoldDB" id="A0A0A5I184"/>
<dbReference type="RefSeq" id="WP_038189334.1">
    <property type="nucleotide sequence ID" value="NZ_JRWP01000005.1"/>
</dbReference>
<reference evidence="2 3" key="1">
    <citation type="submission" date="2014-10" db="EMBL/GenBank/DDBJ databases">
        <title>Genome sequencing of Vibrio sinaloensis T08.</title>
        <authorList>
            <person name="Chan K.-G."/>
            <person name="Mohamad N.I."/>
        </authorList>
    </citation>
    <scope>NUCLEOTIDE SEQUENCE [LARGE SCALE GENOMIC DNA]</scope>
    <source>
        <strain evidence="2 3">T08</strain>
    </source>
</reference>
<proteinExistence type="predicted"/>
<name>A0A0A5I184_PHOS4</name>
<dbReference type="InterPro" id="IPR019734">
    <property type="entry name" value="TPR_rpt"/>
</dbReference>
<evidence type="ECO:0000313" key="3">
    <source>
        <dbReference type="Proteomes" id="UP000030451"/>
    </source>
</evidence>
<organism evidence="2 3">
    <name type="scientific">Photobacterium sp. (strain ATCC 43367)</name>
    <dbReference type="NCBI Taxonomy" id="379097"/>
    <lineage>
        <taxon>Bacteria</taxon>
        <taxon>Pseudomonadati</taxon>
        <taxon>Pseudomonadota</taxon>
        <taxon>Gammaproteobacteria</taxon>
        <taxon>Vibrionales</taxon>
        <taxon>Vibrionaceae</taxon>
        <taxon>Vibrio</taxon>
        <taxon>Vibrio oreintalis group</taxon>
    </lineage>
</organism>
<dbReference type="STRING" id="379097.SE23_13950"/>
<dbReference type="SMART" id="SM00028">
    <property type="entry name" value="TPR"/>
    <property type="match status" value="2"/>
</dbReference>
<accession>A0A0A5I184</accession>
<sequence>MSKLSCFLLAVFLVGCASTNSDDRSLNKEALLIQAQNYNELVGYYKSQLSVRDTEEVRIKLARSYLKIKDADSALFILKPLMAQKKISAEALLLNANSLYELGEFEQGLRDIEKAKEIDPKNAEIQNMAGLLYSANGDYNRARMMFNHARSNFYDDITVKNNLAVLDIIEGHYLDAVQRLMPIYTNDKADAQVQANLMLALAKLGNFDYVKTMLGPEVTEEEAFNHFAALRNSEPTSQVNPELLKQNEEKALQ</sequence>
<dbReference type="SUPFAM" id="SSF48452">
    <property type="entry name" value="TPR-like"/>
    <property type="match status" value="1"/>
</dbReference>
<protein>
    <submittedName>
        <fullName evidence="2">Uncharacterized protein</fullName>
    </submittedName>
</protein>
<dbReference type="InterPro" id="IPR011990">
    <property type="entry name" value="TPR-like_helical_dom_sf"/>
</dbReference>
<evidence type="ECO:0000313" key="2">
    <source>
        <dbReference type="EMBL" id="KGY09499.1"/>
    </source>
</evidence>
<dbReference type="PROSITE" id="PS50005">
    <property type="entry name" value="TPR"/>
    <property type="match status" value="1"/>
</dbReference>
<dbReference type="Pfam" id="PF13181">
    <property type="entry name" value="TPR_8"/>
    <property type="match status" value="1"/>
</dbReference>
<dbReference type="Proteomes" id="UP000030451">
    <property type="component" value="Unassembled WGS sequence"/>
</dbReference>
<feature type="repeat" description="TPR" evidence="1">
    <location>
        <begin position="89"/>
        <end position="122"/>
    </location>
</feature>
<dbReference type="Gene3D" id="1.25.40.10">
    <property type="entry name" value="Tetratricopeptide repeat domain"/>
    <property type="match status" value="1"/>
</dbReference>
<gene>
    <name evidence="2" type="ORF">NM06_06540</name>
</gene>
<evidence type="ECO:0000256" key="1">
    <source>
        <dbReference type="PROSITE-ProRule" id="PRU00339"/>
    </source>
</evidence>
<comment type="caution">
    <text evidence="2">The sequence shown here is derived from an EMBL/GenBank/DDBJ whole genome shotgun (WGS) entry which is preliminary data.</text>
</comment>